<dbReference type="EMBL" id="GL996502">
    <property type="protein sequence ID" value="EGW32317.1"/>
    <property type="molecule type" value="Genomic_DNA"/>
</dbReference>
<dbReference type="InterPro" id="IPR008979">
    <property type="entry name" value="Galactose-bd-like_sf"/>
</dbReference>
<protein>
    <recommendedName>
        <fullName evidence="18">P/Homo B domain-containing protein</fullName>
    </recommendedName>
</protein>
<keyword evidence="9 16" id="KW-1133">Transmembrane helix</keyword>
<dbReference type="Pfam" id="PF01483">
    <property type="entry name" value="P_proprotein"/>
    <property type="match status" value="1"/>
</dbReference>
<feature type="active site" description="Charge relay system" evidence="13 14">
    <location>
        <position position="246"/>
    </location>
</feature>
<dbReference type="PROSITE" id="PS00137">
    <property type="entry name" value="SUBTILASE_HIS"/>
    <property type="match status" value="1"/>
</dbReference>
<evidence type="ECO:0000256" key="17">
    <source>
        <dbReference type="SAM" id="SignalP"/>
    </source>
</evidence>
<feature type="chain" id="PRO_5003442546" description="P/Homo B domain-containing protein" evidence="17">
    <location>
        <begin position="19"/>
        <end position="792"/>
    </location>
</feature>
<evidence type="ECO:0000256" key="4">
    <source>
        <dbReference type="ARBA" id="ARBA00022692"/>
    </source>
</evidence>
<dbReference type="Gene3D" id="3.40.50.200">
    <property type="entry name" value="Peptidase S8/S53 domain"/>
    <property type="match status" value="1"/>
</dbReference>
<dbReference type="FunCoup" id="G3APZ6">
    <property type="interactions" value="168"/>
</dbReference>
<dbReference type="InterPro" id="IPR002884">
    <property type="entry name" value="P_dom"/>
</dbReference>
<evidence type="ECO:0000259" key="18">
    <source>
        <dbReference type="PROSITE" id="PS51829"/>
    </source>
</evidence>
<evidence type="ECO:0000256" key="15">
    <source>
        <dbReference type="SAM" id="MobiDB-lite"/>
    </source>
</evidence>
<evidence type="ECO:0000256" key="6">
    <source>
        <dbReference type="ARBA" id="ARBA00022801"/>
    </source>
</evidence>
<feature type="signal peptide" evidence="17">
    <location>
        <begin position="1"/>
        <end position="18"/>
    </location>
</feature>
<dbReference type="STRING" id="619300.G3APZ6"/>
<dbReference type="Gene3D" id="2.60.120.260">
    <property type="entry name" value="Galactose-binding domain-like"/>
    <property type="match status" value="1"/>
</dbReference>
<dbReference type="FunFam" id="3.40.50.200:FF:000005">
    <property type="entry name" value="Proprotein convertase subtilisin/kexin type 7"/>
    <property type="match status" value="1"/>
</dbReference>
<dbReference type="eggNOG" id="KOG3525">
    <property type="taxonomic scope" value="Eukaryota"/>
</dbReference>
<dbReference type="Pfam" id="PF00082">
    <property type="entry name" value="Peptidase_S8"/>
    <property type="match status" value="1"/>
</dbReference>
<dbReference type="MEROPS" id="S08.070"/>
<evidence type="ECO:0000256" key="12">
    <source>
        <dbReference type="ARBA" id="ARBA00023180"/>
    </source>
</evidence>
<keyword evidence="7 14" id="KW-0720">Serine protease</keyword>
<dbReference type="RefSeq" id="XP_007375593.1">
    <property type="nucleotide sequence ID" value="XM_007375531.1"/>
</dbReference>
<evidence type="ECO:0000256" key="14">
    <source>
        <dbReference type="PROSITE-ProRule" id="PRU01240"/>
    </source>
</evidence>
<keyword evidence="6 14" id="KW-0378">Hydrolase</keyword>
<evidence type="ECO:0000256" key="16">
    <source>
        <dbReference type="SAM" id="Phobius"/>
    </source>
</evidence>
<feature type="active site" description="Charge relay system" evidence="13 14">
    <location>
        <position position="418"/>
    </location>
</feature>
<dbReference type="InterPro" id="IPR015500">
    <property type="entry name" value="Peptidase_S8_subtilisin-rel"/>
</dbReference>
<sequence length="792" mass="87334">MLLYTILLLLYFISISLQRRLLPQRDYEHNNYFLVELDTSSSEKPLLDFIKKYKSDYVFDHQLPIDNYYVFKINKTHRHNSFLVDLASNNFAHSFNRKSGFDDLYNDFINNHALKSVHLLPPKRLQKRRPVQVDPAELDAISRARRNQLIEPAKQKLEEVASKLNINDPTFGHQWHLINTISLGNDINIADLWLEGKFGEGIVTAVVDDGLDSTSEDLRDNFNFEGSWDFNDNSPLPLPRLFDDSHGTKCAGEVSAVKNNFCGIGVAFKSQVSGIRILSGSLTDADEAAAMVYGLDINDIYSCSWGPTDNGKTLSEPHPIVKEAILKGVIEGRDSKGALYVFASGNGAKFDDSCNFDGYTNSIYTITVGAIDYKGSHPDYSEGCSALMVVSYSSGSGVYIHTTDINQQCSSMDHGGTSAAAPLASAIYALVLEANPELTWRDVQYITVLTAVPINEDDGSYQTTSIGRKYSPKYGYGKLDATKMVHFAEEWKNVKPQAWYYSDLIIVTETITYDKKVIESSVFVSEEDLKLANLERVEHAAVKVNIKSSYRGAVGMRLISPEGVISDLATFRKLDDASTGFRDWTFMSVAHWGESGVGEWKVEVFGEADITFVDWQLRLFGESIDAGKTTKFSLRTDYADVQRELKNQNPANDQPKSSSTTETIKYISSSFKVSEYEVLPVSSIKSPLPEPSTESSQQSSSELSSSSPTTTATKSLSSSSSALSSSSILSTLATVSVLSSLAISSTPILSSSISEPPTFTLSSSISEPSSLSVLTSISLAIAIFLTIFFIVR</sequence>
<proteinExistence type="inferred from homology"/>
<dbReference type="GO" id="GO:0004252">
    <property type="term" value="F:serine-type endopeptidase activity"/>
    <property type="evidence" value="ECO:0007669"/>
    <property type="project" value="UniProtKB-UniRule"/>
</dbReference>
<dbReference type="PROSITE" id="PS51829">
    <property type="entry name" value="P_HOMO_B"/>
    <property type="match status" value="1"/>
</dbReference>
<evidence type="ECO:0000256" key="2">
    <source>
        <dbReference type="ARBA" id="ARBA00005325"/>
    </source>
</evidence>
<dbReference type="GO" id="GO:0007323">
    <property type="term" value="P:peptide pheromone maturation"/>
    <property type="evidence" value="ECO:0007669"/>
    <property type="project" value="UniProtKB-ARBA"/>
</dbReference>
<evidence type="ECO:0000256" key="11">
    <source>
        <dbReference type="ARBA" id="ARBA00023145"/>
    </source>
</evidence>
<keyword evidence="12" id="KW-0325">Glycoprotein</keyword>
<keyword evidence="8" id="KW-0106">Calcium</keyword>
<dbReference type="GO" id="GO:0000139">
    <property type="term" value="C:Golgi membrane"/>
    <property type="evidence" value="ECO:0007669"/>
    <property type="project" value="TreeGrafter"/>
</dbReference>
<dbReference type="HOGENOM" id="CLU_002976_2_1_1"/>
<evidence type="ECO:0000256" key="3">
    <source>
        <dbReference type="ARBA" id="ARBA00022670"/>
    </source>
</evidence>
<dbReference type="GeneID" id="18871496"/>
<dbReference type="GO" id="GO:0016485">
    <property type="term" value="P:protein processing"/>
    <property type="evidence" value="ECO:0007669"/>
    <property type="project" value="TreeGrafter"/>
</dbReference>
<feature type="active site" description="Charge relay system" evidence="13 14">
    <location>
        <position position="208"/>
    </location>
</feature>
<dbReference type="AlphaFoldDB" id="G3APZ6"/>
<evidence type="ECO:0000313" key="19">
    <source>
        <dbReference type="EMBL" id="EGW32317.1"/>
    </source>
</evidence>
<dbReference type="InterPro" id="IPR000209">
    <property type="entry name" value="Peptidase_S8/S53_dom"/>
</dbReference>
<organism evidence="20">
    <name type="scientific">Spathaspora passalidarum (strain NRRL Y-27907 / 11-Y1)</name>
    <dbReference type="NCBI Taxonomy" id="619300"/>
    <lineage>
        <taxon>Eukaryota</taxon>
        <taxon>Fungi</taxon>
        <taxon>Dikarya</taxon>
        <taxon>Ascomycota</taxon>
        <taxon>Saccharomycotina</taxon>
        <taxon>Pichiomycetes</taxon>
        <taxon>Debaryomycetaceae</taxon>
        <taxon>Spathaspora</taxon>
    </lineage>
</organism>
<accession>G3APZ6</accession>
<evidence type="ECO:0000256" key="10">
    <source>
        <dbReference type="ARBA" id="ARBA00023136"/>
    </source>
</evidence>
<dbReference type="OrthoDB" id="300641at2759"/>
<dbReference type="PANTHER" id="PTHR42884">
    <property type="entry name" value="PROPROTEIN CONVERTASE SUBTILISIN/KEXIN-RELATED"/>
    <property type="match status" value="1"/>
</dbReference>
<dbReference type="GO" id="GO:0005802">
    <property type="term" value="C:trans-Golgi network"/>
    <property type="evidence" value="ECO:0007669"/>
    <property type="project" value="TreeGrafter"/>
</dbReference>
<evidence type="ECO:0000256" key="5">
    <source>
        <dbReference type="ARBA" id="ARBA00022729"/>
    </source>
</evidence>
<feature type="compositionally biased region" description="Low complexity" evidence="15">
    <location>
        <begin position="685"/>
        <end position="712"/>
    </location>
</feature>
<dbReference type="SUPFAM" id="SSF49785">
    <property type="entry name" value="Galactose-binding domain-like"/>
    <property type="match status" value="1"/>
</dbReference>
<evidence type="ECO:0000256" key="8">
    <source>
        <dbReference type="ARBA" id="ARBA00022837"/>
    </source>
</evidence>
<dbReference type="KEGG" id="spaa:SPAPADRAFT_50884"/>
<keyword evidence="3 14" id="KW-0645">Protease</keyword>
<keyword evidence="11" id="KW-0865">Zymogen</keyword>
<dbReference type="CDD" id="cd04059">
    <property type="entry name" value="Peptidases_S8_Protein_convertases_Kexins_Furin-like"/>
    <property type="match status" value="1"/>
</dbReference>
<dbReference type="InterPro" id="IPR022398">
    <property type="entry name" value="Peptidase_S8_His-AS"/>
</dbReference>
<dbReference type="FunFam" id="2.60.120.260:FF:000026">
    <property type="entry name" value="proprotein convertase subtilisin/kexin type 7"/>
    <property type="match status" value="1"/>
</dbReference>
<name>G3APZ6_SPAPN</name>
<gene>
    <name evidence="19" type="ORF">SPAPADRAFT_50884</name>
</gene>
<dbReference type="PROSITE" id="PS00138">
    <property type="entry name" value="SUBTILASE_SER"/>
    <property type="match status" value="1"/>
</dbReference>
<reference evidence="19 20" key="1">
    <citation type="journal article" date="2011" name="Proc. Natl. Acad. Sci. U.S.A.">
        <title>Comparative genomics of xylose-fermenting fungi for enhanced biofuel production.</title>
        <authorList>
            <person name="Wohlbach D.J."/>
            <person name="Kuo A."/>
            <person name="Sato T.K."/>
            <person name="Potts K.M."/>
            <person name="Salamov A.A."/>
            <person name="LaButti K.M."/>
            <person name="Sun H."/>
            <person name="Clum A."/>
            <person name="Pangilinan J.L."/>
            <person name="Lindquist E.A."/>
            <person name="Lucas S."/>
            <person name="Lapidus A."/>
            <person name="Jin M."/>
            <person name="Gunawan C."/>
            <person name="Balan V."/>
            <person name="Dale B.E."/>
            <person name="Jeffries T.W."/>
            <person name="Zinkel R."/>
            <person name="Barry K.W."/>
            <person name="Grigoriev I.V."/>
            <person name="Gasch A.P."/>
        </authorList>
    </citation>
    <scope>NUCLEOTIDE SEQUENCE [LARGE SCALE GENOMIC DNA]</scope>
    <source>
        <strain evidence="20">NRRL Y-27907 / 11-Y1</strain>
    </source>
</reference>
<dbReference type="InterPro" id="IPR034182">
    <property type="entry name" value="Kexin/furin"/>
</dbReference>
<feature type="region of interest" description="Disordered" evidence="15">
    <location>
        <begin position="683"/>
        <end position="712"/>
    </location>
</feature>
<dbReference type="PROSITE" id="PS51892">
    <property type="entry name" value="SUBTILASE"/>
    <property type="match status" value="1"/>
</dbReference>
<evidence type="ECO:0000256" key="1">
    <source>
        <dbReference type="ARBA" id="ARBA00004370"/>
    </source>
</evidence>
<feature type="transmembrane region" description="Helical" evidence="16">
    <location>
        <begin position="771"/>
        <end position="791"/>
    </location>
</feature>
<comment type="subcellular location">
    <subcellularLocation>
        <location evidence="1">Membrane</location>
    </subcellularLocation>
</comment>
<dbReference type="InParanoid" id="G3APZ6"/>
<keyword evidence="5 17" id="KW-0732">Signal</keyword>
<evidence type="ECO:0000256" key="7">
    <source>
        <dbReference type="ARBA" id="ARBA00022825"/>
    </source>
</evidence>
<keyword evidence="4 16" id="KW-0812">Transmembrane</keyword>
<evidence type="ECO:0000313" key="20">
    <source>
        <dbReference type="Proteomes" id="UP000000709"/>
    </source>
</evidence>
<keyword evidence="20" id="KW-1185">Reference proteome</keyword>
<dbReference type="SUPFAM" id="SSF52743">
    <property type="entry name" value="Subtilisin-like"/>
    <property type="match status" value="1"/>
</dbReference>
<dbReference type="Proteomes" id="UP000000709">
    <property type="component" value="Unassembled WGS sequence"/>
</dbReference>
<feature type="domain" description="P/Homo B" evidence="18">
    <location>
        <begin position="494"/>
        <end position="625"/>
    </location>
</feature>
<dbReference type="InterPro" id="IPR036852">
    <property type="entry name" value="Peptidase_S8/S53_dom_sf"/>
</dbReference>
<keyword evidence="10 16" id="KW-0472">Membrane</keyword>
<evidence type="ECO:0000256" key="9">
    <source>
        <dbReference type="ARBA" id="ARBA00022989"/>
    </source>
</evidence>
<evidence type="ECO:0000256" key="13">
    <source>
        <dbReference type="PIRSR" id="PIRSR615500-1"/>
    </source>
</evidence>
<dbReference type="InterPro" id="IPR023828">
    <property type="entry name" value="Peptidase_S8_Ser-AS"/>
</dbReference>
<comment type="similarity">
    <text evidence="2">Belongs to the peptidase S8 family. Furin subfamily.</text>
</comment>
<dbReference type="PRINTS" id="PR00723">
    <property type="entry name" value="SUBTILISIN"/>
</dbReference>
<dbReference type="PANTHER" id="PTHR42884:SF14">
    <property type="entry name" value="NEUROENDOCRINE CONVERTASE 1"/>
    <property type="match status" value="1"/>
</dbReference>